<dbReference type="AlphaFoldDB" id="A0A5M3W3Y1"/>
<protein>
    <submittedName>
        <fullName evidence="1">Uncharacterized protein</fullName>
    </submittedName>
</protein>
<comment type="caution">
    <text evidence="1">The sequence shown here is derived from an EMBL/GenBank/DDBJ whole genome shotgun (WGS) entry which is preliminary data.</text>
</comment>
<evidence type="ECO:0000313" key="2">
    <source>
        <dbReference type="Proteomes" id="UP000334990"/>
    </source>
</evidence>
<proteinExistence type="predicted"/>
<sequence>MRGLTLSRSAGSAPDHWRWVCNKRQQSEQAQGGGFGSGISRALGLEAPGSVVAVHVNGGTTYPSVGADDLLRGRARVG</sequence>
<evidence type="ECO:0000313" key="1">
    <source>
        <dbReference type="EMBL" id="GES02950.1"/>
    </source>
</evidence>
<name>A0A5M3W3Y1_9ACTN</name>
<organism evidence="1 2">
    <name type="scientific">Acrocarpospora corrugata</name>
    <dbReference type="NCBI Taxonomy" id="35763"/>
    <lineage>
        <taxon>Bacteria</taxon>
        <taxon>Bacillati</taxon>
        <taxon>Actinomycetota</taxon>
        <taxon>Actinomycetes</taxon>
        <taxon>Streptosporangiales</taxon>
        <taxon>Streptosporangiaceae</taxon>
        <taxon>Acrocarpospora</taxon>
    </lineage>
</organism>
<accession>A0A5M3W3Y1</accession>
<reference evidence="1 2" key="1">
    <citation type="submission" date="2019-10" db="EMBL/GenBank/DDBJ databases">
        <title>Whole genome shotgun sequence of Acrocarpospora corrugata NBRC 13972.</title>
        <authorList>
            <person name="Ichikawa N."/>
            <person name="Kimura A."/>
            <person name="Kitahashi Y."/>
            <person name="Komaki H."/>
            <person name="Oguchi A."/>
        </authorList>
    </citation>
    <scope>NUCLEOTIDE SEQUENCE [LARGE SCALE GENOMIC DNA]</scope>
    <source>
        <strain evidence="1 2">NBRC 13972</strain>
    </source>
</reference>
<keyword evidence="2" id="KW-1185">Reference proteome</keyword>
<dbReference type="Proteomes" id="UP000334990">
    <property type="component" value="Unassembled WGS sequence"/>
</dbReference>
<gene>
    <name evidence="1" type="ORF">Acor_50160</name>
</gene>
<dbReference type="EMBL" id="BLAD01000063">
    <property type="protein sequence ID" value="GES02950.1"/>
    <property type="molecule type" value="Genomic_DNA"/>
</dbReference>